<sequence length="473" mass="54206">MPYGDPMSHLPFDGLSSTEFERFCLRLLEGLGFKNTEWRKGAVGDYSPADGGYDLEMMLTRHDPDGWEYQETWFVECKQRKKALSFNEISSLLSLDEEADVLLLMLDGHISRQAREKLGQWQNRHPQTRLRIWERHNLEDLCTQEKARALDSNGTPFSDFLVTSSRVRSQDPIVRRAALAALERIGIAHPNFRQPVVDTVCQYLRAPAESHDQDVRRFAQSILQRWLTGLDDRLEPVADDEIWQDIDLDLSGAHLVDFRFVSGRATRAIFKDVRFAGVTRFGHTSFRHHADFSGSVFHDSVDFTSCTFALGADFSRTTFHDWSSFYSARFDGYADFSASHHVDEASFRRTRFDQPASFVSAAFQKGATFERAIFEQDIFFDNTHFGEFGCFESATFQTVVSFCGSTVDGDMDFSHTTNRGRGLYRQVWPAGWSSPYRNCLAVVREEDMPDSQDSLCEDCTPTKRCFLRETEES</sequence>
<organism evidence="2 3">
    <name type="scientific">Nonomuraea deserti</name>
    <dbReference type="NCBI Taxonomy" id="1848322"/>
    <lineage>
        <taxon>Bacteria</taxon>
        <taxon>Bacillati</taxon>
        <taxon>Actinomycetota</taxon>
        <taxon>Actinomycetes</taxon>
        <taxon>Streptosporangiales</taxon>
        <taxon>Streptosporangiaceae</taxon>
        <taxon>Nonomuraea</taxon>
    </lineage>
</organism>
<dbReference type="Pfam" id="PF04471">
    <property type="entry name" value="Mrr_cat"/>
    <property type="match status" value="1"/>
</dbReference>
<dbReference type="GO" id="GO:0009307">
    <property type="term" value="P:DNA restriction-modification system"/>
    <property type="evidence" value="ECO:0007669"/>
    <property type="project" value="InterPro"/>
</dbReference>
<dbReference type="GO" id="GO:0004519">
    <property type="term" value="F:endonuclease activity"/>
    <property type="evidence" value="ECO:0007669"/>
    <property type="project" value="InterPro"/>
</dbReference>
<accession>A0A4R4VUY8</accession>
<dbReference type="GO" id="GO:0003677">
    <property type="term" value="F:DNA binding"/>
    <property type="evidence" value="ECO:0007669"/>
    <property type="project" value="InterPro"/>
</dbReference>
<reference evidence="2 3" key="1">
    <citation type="submission" date="2019-03" db="EMBL/GenBank/DDBJ databases">
        <title>Draft genome sequences of novel Actinobacteria.</title>
        <authorList>
            <person name="Sahin N."/>
            <person name="Ay H."/>
            <person name="Saygin H."/>
        </authorList>
    </citation>
    <scope>NUCLEOTIDE SEQUENCE [LARGE SCALE GENOMIC DNA]</scope>
    <source>
        <strain evidence="2 3">KC310</strain>
    </source>
</reference>
<dbReference type="Proteomes" id="UP000295258">
    <property type="component" value="Unassembled WGS sequence"/>
</dbReference>
<dbReference type="AlphaFoldDB" id="A0A4R4VUY8"/>
<dbReference type="InterPro" id="IPR001646">
    <property type="entry name" value="5peptide_repeat"/>
</dbReference>
<dbReference type="SUPFAM" id="SSF48371">
    <property type="entry name" value="ARM repeat"/>
    <property type="match status" value="1"/>
</dbReference>
<feature type="domain" description="Restriction endonuclease type IV Mrr" evidence="1">
    <location>
        <begin position="13"/>
        <end position="142"/>
    </location>
</feature>
<dbReference type="Gene3D" id="2.160.20.80">
    <property type="entry name" value="E3 ubiquitin-protein ligase SopA"/>
    <property type="match status" value="1"/>
</dbReference>
<dbReference type="InterPro" id="IPR016024">
    <property type="entry name" value="ARM-type_fold"/>
</dbReference>
<name>A0A4R4VUY8_9ACTN</name>
<evidence type="ECO:0000313" key="3">
    <source>
        <dbReference type="Proteomes" id="UP000295258"/>
    </source>
</evidence>
<dbReference type="EMBL" id="SMKO01000028">
    <property type="protein sequence ID" value="TDD07143.1"/>
    <property type="molecule type" value="Genomic_DNA"/>
</dbReference>
<dbReference type="InterPro" id="IPR007560">
    <property type="entry name" value="Restrct_endonuc_IV_Mrr"/>
</dbReference>
<gene>
    <name evidence="2" type="ORF">E1292_13980</name>
</gene>
<evidence type="ECO:0000313" key="2">
    <source>
        <dbReference type="EMBL" id="TDD07143.1"/>
    </source>
</evidence>
<dbReference type="Pfam" id="PF13576">
    <property type="entry name" value="Pentapeptide_3"/>
    <property type="match status" value="2"/>
</dbReference>
<proteinExistence type="predicted"/>
<evidence type="ECO:0000259" key="1">
    <source>
        <dbReference type="Pfam" id="PF04471"/>
    </source>
</evidence>
<keyword evidence="3" id="KW-1185">Reference proteome</keyword>
<comment type="caution">
    <text evidence="2">The sequence shown here is derived from an EMBL/GenBank/DDBJ whole genome shotgun (WGS) entry which is preliminary data.</text>
</comment>
<protein>
    <recommendedName>
        <fullName evidence="1">Restriction endonuclease type IV Mrr domain-containing protein</fullName>
    </recommendedName>
</protein>